<feature type="region of interest" description="Disordered" evidence="2">
    <location>
        <begin position="220"/>
        <end position="246"/>
    </location>
</feature>
<keyword evidence="4" id="KW-1185">Reference proteome</keyword>
<proteinExistence type="predicted"/>
<organism evidence="3 4">
    <name type="scientific">Musa balbisiana</name>
    <name type="common">Banana</name>
    <dbReference type="NCBI Taxonomy" id="52838"/>
    <lineage>
        <taxon>Eukaryota</taxon>
        <taxon>Viridiplantae</taxon>
        <taxon>Streptophyta</taxon>
        <taxon>Embryophyta</taxon>
        <taxon>Tracheophyta</taxon>
        <taxon>Spermatophyta</taxon>
        <taxon>Magnoliopsida</taxon>
        <taxon>Liliopsida</taxon>
        <taxon>Zingiberales</taxon>
        <taxon>Musaceae</taxon>
        <taxon>Musa</taxon>
    </lineage>
</organism>
<protein>
    <recommendedName>
        <fullName evidence="5">IRK-interacting protein</fullName>
    </recommendedName>
</protein>
<dbReference type="AlphaFoldDB" id="A0A4S8JIG3"/>
<accession>A0A4S8JIG3</accession>
<feature type="coiled-coil region" evidence="1">
    <location>
        <begin position="291"/>
        <end position="342"/>
    </location>
</feature>
<gene>
    <name evidence="3" type="ORF">C4D60_Mb07t26590</name>
</gene>
<dbReference type="InterPro" id="IPR042316">
    <property type="entry name" value="IRKI-like"/>
</dbReference>
<dbReference type="PANTHER" id="PTHR31029">
    <property type="entry name" value="CYCLIN-DEPENDENT KINASE-LIKE PROTEIN"/>
    <property type="match status" value="1"/>
</dbReference>
<sequence length="624" mass="70731">MASSTASSQAHGTESDDIQAAIAKTAELRSLHAKLLQRRNLGGGPFVLGPLAGAASFLRHSNPHSTAEDYPVFTPRRNLGGGPFVLGPLAGAASFLRHSNPHSTAEDYPVFTPSCEEESLPGFHYIRPETRSLSETWSAIQVEGKNDATINIDAQINKQSICSKNEHLSKRSSCINHISFLQTSLVTDTHISSSGRSSPGEHETIKKCNTCKPVTISREPEREHRNLKTVSSTTSLHDTGTSKHVHTKHRGPVLSWLFPKLKRKPKPEMLPHPIESEEMSQFLNDWGLLSFESLKKELLEANKNKDAALAEVTKTRSSFGELQQKLVNLETYCEELKKALKQAAHVKSCQVTDRPNLPKRTKTSGCVKDELMPISHEVLMEGFLQIVSEARLSIKQFSKMLIHHIEETDCDMMEKLNLLLQHQQMSSSKKHLKVMLYHAEALINQCLYQDFENCIFQKNGSPRFLDPQQERRENYSAFLALRNLSWNEVLHKGTKYYSKDFSTFCDQKMSCIASLLNWSRLWPEQLLQCFFIAAKFIWLLHLLAFSFSPPLMILRVDENRIFDPLYMEDILLDKKRVQIAAQVKIMVMPGFYIQDKVLKCRVLCESLSLAKYSLPDSPTVFQHK</sequence>
<evidence type="ECO:0000313" key="3">
    <source>
        <dbReference type="EMBL" id="THU61750.1"/>
    </source>
</evidence>
<dbReference type="Proteomes" id="UP000317650">
    <property type="component" value="Chromosome 7"/>
</dbReference>
<comment type="caution">
    <text evidence="3">The sequence shown here is derived from an EMBL/GenBank/DDBJ whole genome shotgun (WGS) entry which is preliminary data.</text>
</comment>
<evidence type="ECO:0000256" key="2">
    <source>
        <dbReference type="SAM" id="MobiDB-lite"/>
    </source>
</evidence>
<keyword evidence="1" id="KW-0175">Coiled coil</keyword>
<evidence type="ECO:0000313" key="4">
    <source>
        <dbReference type="Proteomes" id="UP000317650"/>
    </source>
</evidence>
<feature type="compositionally biased region" description="Polar residues" evidence="2">
    <location>
        <begin position="228"/>
        <end position="239"/>
    </location>
</feature>
<evidence type="ECO:0000256" key="1">
    <source>
        <dbReference type="SAM" id="Coils"/>
    </source>
</evidence>
<reference evidence="3 4" key="1">
    <citation type="journal article" date="2019" name="Nat. Plants">
        <title>Genome sequencing of Musa balbisiana reveals subgenome evolution and function divergence in polyploid bananas.</title>
        <authorList>
            <person name="Yao X."/>
        </authorList>
    </citation>
    <scope>NUCLEOTIDE SEQUENCE [LARGE SCALE GENOMIC DNA]</scope>
    <source>
        <strain evidence="4">cv. DH-PKW</strain>
        <tissue evidence="3">Leaves</tissue>
    </source>
</reference>
<dbReference type="EMBL" id="PYDT01000005">
    <property type="protein sequence ID" value="THU61750.1"/>
    <property type="molecule type" value="Genomic_DNA"/>
</dbReference>
<dbReference type="PANTHER" id="PTHR31029:SF3">
    <property type="entry name" value="IRK-INTERACTING PROTEIN"/>
    <property type="match status" value="1"/>
</dbReference>
<evidence type="ECO:0008006" key="5">
    <source>
        <dbReference type="Google" id="ProtNLM"/>
    </source>
</evidence>
<name>A0A4S8JIG3_MUSBA</name>